<dbReference type="Gene3D" id="3.40.50.720">
    <property type="entry name" value="NAD(P)-binding Rossmann-like Domain"/>
    <property type="match status" value="1"/>
</dbReference>
<sequence length="230" mass="24596">MTAVVISGANRGLGLEFARQYAADGARVFAGARDPEKADELNQAAKESDGGLSVHPLDVTDDASVRAFARAVGQAPVDVVIANAGYFGGDRQHRLGDIDYEAFAYTMSANALGALRLADAFYPNLKTARGKFIAITSGMGSISDASGGYYAYRASKAALNMICRALANDLRTDGIICAPLSPGWVRTDMGGPSAPQDAADTVREMRRRIAKYRMSDSGRFLSWDGRELDW</sequence>
<dbReference type="Pfam" id="PF00106">
    <property type="entry name" value="adh_short"/>
    <property type="match status" value="1"/>
</dbReference>
<dbReference type="RefSeq" id="WP_089413396.1">
    <property type="nucleotide sequence ID" value="NZ_FZQA01000011.1"/>
</dbReference>
<dbReference type="InterPro" id="IPR002347">
    <property type="entry name" value="SDR_fam"/>
</dbReference>
<dbReference type="InterPro" id="IPR052184">
    <property type="entry name" value="SDR_enzymes"/>
</dbReference>
<organism evidence="1 2">
    <name type="scientific">Amphiplicatus metriothermophilus</name>
    <dbReference type="NCBI Taxonomy" id="1519374"/>
    <lineage>
        <taxon>Bacteria</taxon>
        <taxon>Pseudomonadati</taxon>
        <taxon>Pseudomonadota</taxon>
        <taxon>Alphaproteobacteria</taxon>
        <taxon>Parvularculales</taxon>
        <taxon>Parvularculaceae</taxon>
        <taxon>Amphiplicatus</taxon>
    </lineage>
</organism>
<gene>
    <name evidence="1" type="ORF">SAMN06297382_2974</name>
</gene>
<protein>
    <submittedName>
        <fullName evidence="1">NAD(P)-dependent dehydrogenase, short-chain alcohol dehydrogenase family</fullName>
    </submittedName>
</protein>
<keyword evidence="2" id="KW-1185">Reference proteome</keyword>
<dbReference type="SUPFAM" id="SSF51735">
    <property type="entry name" value="NAD(P)-binding Rossmann-fold domains"/>
    <property type="match status" value="1"/>
</dbReference>
<dbReference type="PANTHER" id="PTHR45458">
    <property type="entry name" value="SHORT-CHAIN DEHYDROGENASE/REDUCTASE SDR"/>
    <property type="match status" value="1"/>
</dbReference>
<name>A0A239Q0F8_9PROT</name>
<evidence type="ECO:0000313" key="1">
    <source>
        <dbReference type="EMBL" id="SNT75910.1"/>
    </source>
</evidence>
<dbReference type="PANTHER" id="PTHR45458:SF1">
    <property type="entry name" value="SHORT CHAIN DEHYDROGENASE"/>
    <property type="match status" value="1"/>
</dbReference>
<accession>A0A239Q0F8</accession>
<proteinExistence type="predicted"/>
<dbReference type="Proteomes" id="UP000198346">
    <property type="component" value="Unassembled WGS sequence"/>
</dbReference>
<reference evidence="1 2" key="1">
    <citation type="submission" date="2017-07" db="EMBL/GenBank/DDBJ databases">
        <authorList>
            <person name="Sun Z.S."/>
            <person name="Albrecht U."/>
            <person name="Echele G."/>
            <person name="Lee C.C."/>
        </authorList>
    </citation>
    <scope>NUCLEOTIDE SEQUENCE [LARGE SCALE GENOMIC DNA]</scope>
    <source>
        <strain evidence="1 2">CGMCC 1.12710</strain>
    </source>
</reference>
<dbReference type="EMBL" id="FZQA01000011">
    <property type="protein sequence ID" value="SNT75910.1"/>
    <property type="molecule type" value="Genomic_DNA"/>
</dbReference>
<dbReference type="InterPro" id="IPR036291">
    <property type="entry name" value="NAD(P)-bd_dom_sf"/>
</dbReference>
<dbReference type="CDD" id="cd05325">
    <property type="entry name" value="carb_red_sniffer_like_SDR_c"/>
    <property type="match status" value="1"/>
</dbReference>
<evidence type="ECO:0000313" key="2">
    <source>
        <dbReference type="Proteomes" id="UP000198346"/>
    </source>
</evidence>
<dbReference type="PRINTS" id="PR00081">
    <property type="entry name" value="GDHRDH"/>
</dbReference>
<dbReference type="OrthoDB" id="9785826at2"/>
<dbReference type="GO" id="GO:0016616">
    <property type="term" value="F:oxidoreductase activity, acting on the CH-OH group of donors, NAD or NADP as acceptor"/>
    <property type="evidence" value="ECO:0007669"/>
    <property type="project" value="TreeGrafter"/>
</dbReference>
<dbReference type="AlphaFoldDB" id="A0A239Q0F8"/>